<evidence type="ECO:0000259" key="1">
    <source>
        <dbReference type="Pfam" id="PF25000"/>
    </source>
</evidence>
<dbReference type="Proteomes" id="UP000649955">
    <property type="component" value="Unassembled WGS sequence"/>
</dbReference>
<dbReference type="EMBL" id="BNAW01000004">
    <property type="protein sequence ID" value="GHG00649.1"/>
    <property type="molecule type" value="Genomic_DNA"/>
</dbReference>
<dbReference type="Gene3D" id="3.40.50.300">
    <property type="entry name" value="P-loop containing nucleotide triphosphate hydrolases"/>
    <property type="match status" value="1"/>
</dbReference>
<accession>A0ABQ3K5W4</accession>
<dbReference type="SUPFAM" id="SSF52540">
    <property type="entry name" value="P-loop containing nucleoside triphosphate hydrolases"/>
    <property type="match status" value="1"/>
</dbReference>
<dbReference type="RefSeq" id="WP_191307506.1">
    <property type="nucleotide sequence ID" value="NZ_BNAW01000004.1"/>
</dbReference>
<dbReference type="InterPro" id="IPR027417">
    <property type="entry name" value="P-loop_NTPase"/>
</dbReference>
<dbReference type="InterPro" id="IPR053137">
    <property type="entry name" value="NLR-like"/>
</dbReference>
<dbReference type="Pfam" id="PF13374">
    <property type="entry name" value="TPR_10"/>
    <property type="match status" value="2"/>
</dbReference>
<protein>
    <recommendedName>
        <fullName evidence="1">DUF7779 domain-containing protein</fullName>
    </recommendedName>
</protein>
<dbReference type="Pfam" id="PF25000">
    <property type="entry name" value="DUF7779"/>
    <property type="match status" value="1"/>
</dbReference>
<comment type="caution">
    <text evidence="2">The sequence shown here is derived from an EMBL/GenBank/DDBJ whole genome shotgun (WGS) entry which is preliminary data.</text>
</comment>
<reference evidence="3" key="1">
    <citation type="journal article" date="2019" name="Int. J. Syst. Evol. Microbiol.">
        <title>The Global Catalogue of Microorganisms (GCM) 10K type strain sequencing project: providing services to taxonomists for standard genome sequencing and annotation.</title>
        <authorList>
            <consortium name="The Broad Institute Genomics Platform"/>
            <consortium name="The Broad Institute Genome Sequencing Center for Infectious Disease"/>
            <person name="Wu L."/>
            <person name="Ma J."/>
        </authorList>
    </citation>
    <scope>NUCLEOTIDE SEQUENCE [LARGE SCALE GENOMIC DNA]</scope>
    <source>
        <strain evidence="3">CGMCC 4.7680</strain>
    </source>
</reference>
<feature type="domain" description="DUF7779" evidence="1">
    <location>
        <begin position="229"/>
        <end position="324"/>
    </location>
</feature>
<dbReference type="InterPro" id="IPR011990">
    <property type="entry name" value="TPR-like_helical_dom_sf"/>
</dbReference>
<dbReference type="SUPFAM" id="SSF48452">
    <property type="entry name" value="TPR-like"/>
    <property type="match status" value="2"/>
</dbReference>
<dbReference type="InterPro" id="IPR056681">
    <property type="entry name" value="DUF7779"/>
</dbReference>
<organism evidence="2 3">
    <name type="scientific">Amycolatopsis bullii</name>
    <dbReference type="NCBI Taxonomy" id="941987"/>
    <lineage>
        <taxon>Bacteria</taxon>
        <taxon>Bacillati</taxon>
        <taxon>Actinomycetota</taxon>
        <taxon>Actinomycetes</taxon>
        <taxon>Pseudonocardiales</taxon>
        <taxon>Pseudonocardiaceae</taxon>
        <taxon>Amycolatopsis</taxon>
    </lineage>
</organism>
<name>A0ABQ3K5W4_9PSEU</name>
<evidence type="ECO:0000313" key="3">
    <source>
        <dbReference type="Proteomes" id="UP000649955"/>
    </source>
</evidence>
<dbReference type="PANTHER" id="PTHR46082">
    <property type="entry name" value="ATP/GTP-BINDING PROTEIN-RELATED"/>
    <property type="match status" value="1"/>
</dbReference>
<dbReference type="Pfam" id="PF13424">
    <property type="entry name" value="TPR_12"/>
    <property type="match status" value="2"/>
</dbReference>
<keyword evidence="3" id="KW-1185">Reference proteome</keyword>
<sequence>MGRDDELRRLRAAFAGRPDRPVVRVLAGLGGVGKTSLARAYATRHREDHGVVWWVHAEDPAAVDREFRALLEMLNPDGARHIQDAVAAAHAALARQPRPWLLVLDNVPDPAAAARLIPAAGSGLVLVTSRSAHWPEPLLLRVTKLGLDAAADLLLSLTQDDDQAGAVALAREVDRLPLALVQAGSFARANALDLATYLRLYRKNRAELHREGRLGDDYPHTVATTWQLAIERLPATARAVLNLLCCYAPDAIPVGLLLAPPDPAYIALPPSLEPRLRPLLENELTRHRAVGELLSYSLATTTDGRNSSAVDVHRLLQAVNREQLVAEGTAGDWAQAAHELLLEITPGALNDAGSLNRWNAVHTHLRAVLEHLDDDSPETLATRLALADRTGQAGNAGDARDQFAALVPRCETVLGPRHPISLTTRNNLAYWTAVSGDTAAALAECAALLPLSEEVLGPEHPLTLTVLGNLANWSGNSGDPEGAREKYATLHATYLRVFGPHDPGTLARRSDLGQWIGQTGSPAAARDEFRTLLPITERVLGPHHLDTFTVRGSLAHWTGEAGDPAGARDEFIRLLATCRAVLGPLHPFTLTTRHNLAHWTGEAGDPAGARDQLADLLPTFDHVLGPQHPEVEIAHSNLAFWTKEVGPSPATAPRGQKSR</sequence>
<proteinExistence type="predicted"/>
<dbReference type="Gene3D" id="1.25.40.10">
    <property type="entry name" value="Tetratricopeptide repeat domain"/>
    <property type="match status" value="1"/>
</dbReference>
<dbReference type="PANTHER" id="PTHR46082:SF6">
    <property type="entry name" value="AAA+ ATPASE DOMAIN-CONTAINING PROTEIN-RELATED"/>
    <property type="match status" value="1"/>
</dbReference>
<gene>
    <name evidence="2" type="ORF">GCM10017567_14490</name>
</gene>
<evidence type="ECO:0000313" key="2">
    <source>
        <dbReference type="EMBL" id="GHG00649.1"/>
    </source>
</evidence>